<dbReference type="AlphaFoldDB" id="A0AAD9L335"/>
<protein>
    <submittedName>
        <fullName evidence="1">Uncharacterized protein</fullName>
    </submittedName>
</protein>
<proteinExistence type="predicted"/>
<name>A0AAD9L335_RIDPI</name>
<sequence length="254" mass="29756">MTIYHPKGASSNHYRESVDAVASVQTNLPTRTIIYYDLGLRPDQIAQLKTWCNIEYRKYNTTRYPPVAKNLQNYAWKPIIIQEVLRQYPAVFWMDSSFRWMTSDMTHLYQRARDSSGFVLFGPTDHSNFAVTHPGMFRYLATNIEKQKQTQQFGATAVFVVNTRSNFDDVLWWYYLCALTEDCIASFKQLYCSFGRDRFGKFADCHRFDQSLANVLLSTKWQYNTSRYGMAASRLYKIERSPTSNFKVKTCKKT</sequence>
<evidence type="ECO:0000313" key="1">
    <source>
        <dbReference type="EMBL" id="KAK2181680.1"/>
    </source>
</evidence>
<dbReference type="Pfam" id="PF07801">
    <property type="entry name" value="DUF1647"/>
    <property type="match status" value="1"/>
</dbReference>
<dbReference type="PANTHER" id="PTHR31389:SF4">
    <property type="entry name" value="LD39211P"/>
    <property type="match status" value="1"/>
</dbReference>
<reference evidence="1" key="1">
    <citation type="journal article" date="2023" name="Mol. Biol. Evol.">
        <title>Third-Generation Sequencing Reveals the Adaptive Role of the Epigenome in Three Deep-Sea Polychaetes.</title>
        <authorList>
            <person name="Perez M."/>
            <person name="Aroh O."/>
            <person name="Sun Y."/>
            <person name="Lan Y."/>
            <person name="Juniper S.K."/>
            <person name="Young C.R."/>
            <person name="Angers B."/>
            <person name="Qian P.Y."/>
        </authorList>
    </citation>
    <scope>NUCLEOTIDE SEQUENCE</scope>
    <source>
        <strain evidence="1">R07B-5</strain>
    </source>
</reference>
<evidence type="ECO:0000313" key="2">
    <source>
        <dbReference type="Proteomes" id="UP001209878"/>
    </source>
</evidence>
<comment type="caution">
    <text evidence="1">The sequence shown here is derived from an EMBL/GenBank/DDBJ whole genome shotgun (WGS) entry which is preliminary data.</text>
</comment>
<dbReference type="InterPro" id="IPR012444">
    <property type="entry name" value="DUF1647"/>
</dbReference>
<organism evidence="1 2">
    <name type="scientific">Ridgeia piscesae</name>
    <name type="common">Tubeworm</name>
    <dbReference type="NCBI Taxonomy" id="27915"/>
    <lineage>
        <taxon>Eukaryota</taxon>
        <taxon>Metazoa</taxon>
        <taxon>Spiralia</taxon>
        <taxon>Lophotrochozoa</taxon>
        <taxon>Annelida</taxon>
        <taxon>Polychaeta</taxon>
        <taxon>Sedentaria</taxon>
        <taxon>Canalipalpata</taxon>
        <taxon>Sabellida</taxon>
        <taxon>Siboglinidae</taxon>
        <taxon>Ridgeia</taxon>
    </lineage>
</organism>
<dbReference type="Proteomes" id="UP001209878">
    <property type="component" value="Unassembled WGS sequence"/>
</dbReference>
<dbReference type="PANTHER" id="PTHR31389">
    <property type="entry name" value="LD39211P"/>
    <property type="match status" value="1"/>
</dbReference>
<gene>
    <name evidence="1" type="ORF">NP493_387g02035</name>
</gene>
<accession>A0AAD9L335</accession>
<dbReference type="EMBL" id="JAODUO010000386">
    <property type="protein sequence ID" value="KAK2181680.1"/>
    <property type="molecule type" value="Genomic_DNA"/>
</dbReference>
<keyword evidence="2" id="KW-1185">Reference proteome</keyword>